<dbReference type="Proteomes" id="UP000295293">
    <property type="component" value="Unassembled WGS sequence"/>
</dbReference>
<feature type="domain" description="Ricin B lectin" evidence="2">
    <location>
        <begin position="349"/>
        <end position="481"/>
    </location>
</feature>
<dbReference type="InterPro" id="IPR017946">
    <property type="entry name" value="PLC-like_Pdiesterase_TIM-brl"/>
</dbReference>
<dbReference type="SMART" id="SM00458">
    <property type="entry name" value="RICIN"/>
    <property type="match status" value="1"/>
</dbReference>
<dbReference type="Gene3D" id="2.80.10.50">
    <property type="match status" value="1"/>
</dbReference>
<accession>A0A4R6YLU9</accession>
<proteinExistence type="predicted"/>
<sequence>MSPDQLRRCVPAALLALCLLSSTFAASAALPLRAAAPQSSDRLDQIYYAQPHNTYLHSDKLASWLDAGYRTLELDVIDNGDWEKEPKGPYVAHSINPGNTNCSAANNDRLGDCLDDVTTWLDANRDIGVPLLIFVDMKANSDPASAWKPDEITQLDGFIRSYLGDRLYTYRDLQTYLGSNPNRSGLKTKGWPALSALKGKIIVLFTGGYYGDVNSRMNDARKEMVAAEQGGPTAFLCPDVDSSDPDEISGTIDGISATDSAFYFCTNMQAGDNDQYVLNRSAEYRQLIHQWGAAGAFKSTDYAWSYISVAHGASAIGWDVTETLSDTQVFEPDWLDSIPLVGRRRSLAGYFELVTRFNSQCVDVSGSKYKNGTDLIQYPCNKTAAQSFVYTAEGQLRPKGDKNYCADVDGGKGKAGEKLNIWNCDGGESEKWAISPAGLFANRAGNWAFCMDVSDGSSAASTKLQLWGCSADNRAQQFDPRVVPDF</sequence>
<name>A0A4R6YLU9_9GAMM</name>
<feature type="signal peptide" evidence="1">
    <location>
        <begin position="1"/>
        <end position="28"/>
    </location>
</feature>
<evidence type="ECO:0000259" key="2">
    <source>
        <dbReference type="SMART" id="SM00458"/>
    </source>
</evidence>
<dbReference type="Pfam" id="PF00652">
    <property type="entry name" value="Ricin_B_lectin"/>
    <property type="match status" value="1"/>
</dbReference>
<protein>
    <submittedName>
        <fullName evidence="3">Calcium-dependent phosphoinositide phospholipase C</fullName>
    </submittedName>
</protein>
<dbReference type="CDD" id="cd00161">
    <property type="entry name" value="beta-trefoil_Ricin-like"/>
    <property type="match status" value="1"/>
</dbReference>
<keyword evidence="4" id="KW-1185">Reference proteome</keyword>
<dbReference type="AlphaFoldDB" id="A0A4R6YLU9"/>
<dbReference type="InterPro" id="IPR000772">
    <property type="entry name" value="Ricin_B_lectin"/>
</dbReference>
<dbReference type="EMBL" id="SNZH01000022">
    <property type="protein sequence ID" value="TDR38233.1"/>
    <property type="molecule type" value="Genomic_DNA"/>
</dbReference>
<dbReference type="SUPFAM" id="SSF51695">
    <property type="entry name" value="PLC-like phosphodiesterases"/>
    <property type="match status" value="1"/>
</dbReference>
<evidence type="ECO:0000313" key="3">
    <source>
        <dbReference type="EMBL" id="TDR38233.1"/>
    </source>
</evidence>
<dbReference type="Gene3D" id="3.20.20.190">
    <property type="entry name" value="Phosphatidylinositol (PI) phosphodiesterase"/>
    <property type="match status" value="1"/>
</dbReference>
<dbReference type="RefSeq" id="WP_166654346.1">
    <property type="nucleotide sequence ID" value="NZ_SNZH01000022.1"/>
</dbReference>
<keyword evidence="1" id="KW-0732">Signal</keyword>
<dbReference type="GO" id="GO:0006629">
    <property type="term" value="P:lipid metabolic process"/>
    <property type="evidence" value="ECO:0007669"/>
    <property type="project" value="InterPro"/>
</dbReference>
<dbReference type="InterPro" id="IPR032075">
    <property type="entry name" value="PI-PLC-C1"/>
</dbReference>
<dbReference type="PROSITE" id="PS50231">
    <property type="entry name" value="RICIN_B_LECTIN"/>
    <property type="match status" value="1"/>
</dbReference>
<reference evidence="3 4" key="1">
    <citation type="submission" date="2019-03" db="EMBL/GenBank/DDBJ databases">
        <title>Genomic Encyclopedia of Type Strains, Phase IV (KMG-IV): sequencing the most valuable type-strain genomes for metagenomic binning, comparative biology and taxonomic classification.</title>
        <authorList>
            <person name="Goeker M."/>
        </authorList>
    </citation>
    <scope>NUCLEOTIDE SEQUENCE [LARGE SCALE GENOMIC DNA]</scope>
    <source>
        <strain evidence="3 4">DSM 21667</strain>
    </source>
</reference>
<evidence type="ECO:0000313" key="4">
    <source>
        <dbReference type="Proteomes" id="UP000295293"/>
    </source>
</evidence>
<dbReference type="SUPFAM" id="SSF50370">
    <property type="entry name" value="Ricin B-like lectins"/>
    <property type="match status" value="1"/>
</dbReference>
<organism evidence="3 4">
    <name type="scientific">Tahibacter aquaticus</name>
    <dbReference type="NCBI Taxonomy" id="520092"/>
    <lineage>
        <taxon>Bacteria</taxon>
        <taxon>Pseudomonadati</taxon>
        <taxon>Pseudomonadota</taxon>
        <taxon>Gammaproteobacteria</taxon>
        <taxon>Lysobacterales</taxon>
        <taxon>Rhodanobacteraceae</taxon>
        <taxon>Tahibacter</taxon>
    </lineage>
</organism>
<dbReference type="PROSITE" id="PS50007">
    <property type="entry name" value="PIPLC_X_DOMAIN"/>
    <property type="match status" value="1"/>
</dbReference>
<evidence type="ECO:0000256" key="1">
    <source>
        <dbReference type="SAM" id="SignalP"/>
    </source>
</evidence>
<comment type="caution">
    <text evidence="3">The sequence shown here is derived from an EMBL/GenBank/DDBJ whole genome shotgun (WGS) entry which is preliminary data.</text>
</comment>
<gene>
    <name evidence="3" type="ORF">DFR29_12233</name>
</gene>
<dbReference type="GO" id="GO:0008081">
    <property type="term" value="F:phosphoric diester hydrolase activity"/>
    <property type="evidence" value="ECO:0007669"/>
    <property type="project" value="InterPro"/>
</dbReference>
<dbReference type="Pfam" id="PF16670">
    <property type="entry name" value="PI-PLC-C1"/>
    <property type="match status" value="1"/>
</dbReference>
<feature type="chain" id="PRO_5020636863" evidence="1">
    <location>
        <begin position="29"/>
        <end position="486"/>
    </location>
</feature>
<dbReference type="InterPro" id="IPR035992">
    <property type="entry name" value="Ricin_B-like_lectins"/>
</dbReference>